<keyword evidence="2" id="KW-1185">Reference proteome</keyword>
<dbReference type="EMBL" id="RJVI01000002">
    <property type="protein sequence ID" value="ROR32361.1"/>
    <property type="molecule type" value="Genomic_DNA"/>
</dbReference>
<dbReference type="Pfam" id="PF05402">
    <property type="entry name" value="PqqD"/>
    <property type="match status" value="1"/>
</dbReference>
<sequence length="94" mass="9993">MPAERWVRRADIAVEAVGEALYLVDDAGGRIHRLDPVGAAVWRLLERPVGAAEIAAVLAEAFPEAGRARIEGDVAALLRRLAEEGLVRPASEAG</sequence>
<evidence type="ECO:0000313" key="1">
    <source>
        <dbReference type="EMBL" id="ROR32361.1"/>
    </source>
</evidence>
<reference evidence="1 2" key="1">
    <citation type="submission" date="2018-11" db="EMBL/GenBank/DDBJ databases">
        <title>Genomic Encyclopedia of Type Strains, Phase IV (KMG-IV): sequencing the most valuable type-strain genomes for metagenomic binning, comparative biology and taxonomic classification.</title>
        <authorList>
            <person name="Goeker M."/>
        </authorList>
    </citation>
    <scope>NUCLEOTIDE SEQUENCE [LARGE SCALE GENOMIC DNA]</scope>
    <source>
        <strain evidence="1 2">DSM 100275</strain>
    </source>
</reference>
<dbReference type="Proteomes" id="UP000276634">
    <property type="component" value="Unassembled WGS sequence"/>
</dbReference>
<comment type="caution">
    <text evidence="1">The sequence shown here is derived from an EMBL/GenBank/DDBJ whole genome shotgun (WGS) entry which is preliminary data.</text>
</comment>
<name>A0A3N1Y1D7_9GAMM</name>
<dbReference type="AlphaFoldDB" id="A0A3N1Y1D7"/>
<organism evidence="1 2">
    <name type="scientific">Inmirania thermothiophila</name>
    <dbReference type="NCBI Taxonomy" id="1750597"/>
    <lineage>
        <taxon>Bacteria</taxon>
        <taxon>Pseudomonadati</taxon>
        <taxon>Pseudomonadota</taxon>
        <taxon>Gammaproteobacteria</taxon>
        <taxon>Chromatiales</taxon>
        <taxon>Ectothiorhodospiraceae</taxon>
        <taxon>Inmirania</taxon>
    </lineage>
</organism>
<dbReference type="InterPro" id="IPR008792">
    <property type="entry name" value="PQQD"/>
</dbReference>
<gene>
    <name evidence="1" type="ORF">EDC57_1559</name>
</gene>
<proteinExistence type="predicted"/>
<evidence type="ECO:0000313" key="2">
    <source>
        <dbReference type="Proteomes" id="UP000276634"/>
    </source>
</evidence>
<dbReference type="InterPro" id="IPR041881">
    <property type="entry name" value="PqqD_sf"/>
</dbReference>
<accession>A0A3N1Y1D7</accession>
<protein>
    <submittedName>
        <fullName evidence="1">Coenzyme PQQ synthesis protein D (PqqD)</fullName>
    </submittedName>
</protein>
<dbReference type="RefSeq" id="WP_170165072.1">
    <property type="nucleotide sequence ID" value="NZ_RJVI01000002.1"/>
</dbReference>
<dbReference type="Gene3D" id="1.10.10.1150">
    <property type="entry name" value="Coenzyme PQQ synthesis protein D (PqqD)"/>
    <property type="match status" value="1"/>
</dbReference>